<evidence type="ECO:0000259" key="9">
    <source>
        <dbReference type="Pfam" id="PF02875"/>
    </source>
</evidence>
<dbReference type="Gene3D" id="3.40.50.720">
    <property type="entry name" value="NAD(P)-binding Rossmann-like Domain"/>
    <property type="match status" value="1"/>
</dbReference>
<evidence type="ECO:0000256" key="5">
    <source>
        <dbReference type="ARBA" id="ARBA00022741"/>
    </source>
</evidence>
<dbReference type="Pfam" id="PF02875">
    <property type="entry name" value="Mur_ligase_C"/>
    <property type="match status" value="1"/>
</dbReference>
<accession>A0A170YE21</accession>
<dbReference type="OrthoDB" id="9809796at2"/>
<keyword evidence="4 7" id="KW-0436">Ligase</keyword>
<dbReference type="Proteomes" id="UP000076586">
    <property type="component" value="Unassembled WGS sequence"/>
</dbReference>
<comment type="similarity">
    <text evidence="7">Belongs to the MurCDEF family.</text>
</comment>
<keyword evidence="5 7" id="KW-0547">Nucleotide-binding</keyword>
<keyword evidence="6 7" id="KW-0067">ATP-binding</keyword>
<evidence type="ECO:0000256" key="4">
    <source>
        <dbReference type="ARBA" id="ARBA00022598"/>
    </source>
</evidence>
<dbReference type="PANTHER" id="PTHR43692:SF1">
    <property type="entry name" value="UDP-N-ACETYLMURAMOYLALANINE--D-GLUTAMATE LIGASE"/>
    <property type="match status" value="1"/>
</dbReference>
<dbReference type="Gene3D" id="3.40.1190.10">
    <property type="entry name" value="Mur-like, catalytic domain"/>
    <property type="match status" value="1"/>
</dbReference>
<name>A0A170YE21_9BACT</name>
<dbReference type="InterPro" id="IPR013221">
    <property type="entry name" value="Mur_ligase_cen"/>
</dbReference>
<keyword evidence="3 7" id="KW-0963">Cytoplasm</keyword>
<evidence type="ECO:0000256" key="8">
    <source>
        <dbReference type="RuleBase" id="RU003664"/>
    </source>
</evidence>
<evidence type="ECO:0000313" key="12">
    <source>
        <dbReference type="Proteomes" id="UP000076586"/>
    </source>
</evidence>
<dbReference type="InterPro" id="IPR036565">
    <property type="entry name" value="Mur-like_cat_sf"/>
</dbReference>
<keyword evidence="7 8" id="KW-0132">Cell division</keyword>
<dbReference type="InterPro" id="IPR005762">
    <property type="entry name" value="MurD"/>
</dbReference>
<feature type="domain" description="Mur ligase C-terminal" evidence="9">
    <location>
        <begin position="308"/>
        <end position="420"/>
    </location>
</feature>
<keyword evidence="7 8" id="KW-0133">Cell shape</keyword>
<evidence type="ECO:0000313" key="11">
    <source>
        <dbReference type="EMBL" id="GAT61732.1"/>
    </source>
</evidence>
<comment type="function">
    <text evidence="7 8">Cell wall formation. Catalyzes the addition of glutamate to the nucleotide precursor UDP-N-acetylmuramoyl-L-alanine (UMA).</text>
</comment>
<dbReference type="RefSeq" id="WP_068701367.1">
    <property type="nucleotide sequence ID" value="NZ_BDCR01000001.1"/>
</dbReference>
<keyword evidence="7 8" id="KW-0573">Peptidoglycan synthesis</keyword>
<reference evidence="12" key="2">
    <citation type="journal article" date="2017" name="Genome Announc.">
        <title>Draft genome sequence of Paludibacter jiangxiensis NM7(T), a propionate-producing fermentative bacterium.</title>
        <authorList>
            <person name="Qiu Y.-L."/>
            <person name="Tourlousse D.M."/>
            <person name="Matsuura N."/>
            <person name="Ohashi A."/>
            <person name="Sekiguchi Y."/>
        </authorList>
    </citation>
    <scope>NUCLEOTIDE SEQUENCE [LARGE SCALE GENOMIC DNA]</scope>
    <source>
        <strain evidence="12">NM7</strain>
    </source>
</reference>
<dbReference type="UniPathway" id="UPA00219"/>
<dbReference type="SUPFAM" id="SSF51984">
    <property type="entry name" value="MurCD N-terminal domain"/>
    <property type="match status" value="1"/>
</dbReference>
<dbReference type="EMBL" id="BDCR01000001">
    <property type="protein sequence ID" value="GAT61732.1"/>
    <property type="molecule type" value="Genomic_DNA"/>
</dbReference>
<dbReference type="EC" id="6.3.2.9" evidence="7 8"/>
<reference evidence="12" key="1">
    <citation type="submission" date="2016-04" db="EMBL/GenBank/DDBJ databases">
        <title>Draft genome sequence of Paludibacter jiangxiensis strain NM7.</title>
        <authorList>
            <person name="Qiu Y."/>
            <person name="Matsuura N."/>
            <person name="Ohashi A."/>
            <person name="Tourlousse M.D."/>
            <person name="Sekiguchi Y."/>
        </authorList>
    </citation>
    <scope>NUCLEOTIDE SEQUENCE [LARGE SCALE GENOMIC DNA]</scope>
    <source>
        <strain evidence="12">NM7</strain>
    </source>
</reference>
<dbReference type="GO" id="GO:0008764">
    <property type="term" value="F:UDP-N-acetylmuramoylalanine-D-glutamate ligase activity"/>
    <property type="evidence" value="ECO:0007669"/>
    <property type="project" value="UniProtKB-UniRule"/>
</dbReference>
<keyword evidence="7 8" id="KW-0131">Cell cycle</keyword>
<comment type="caution">
    <text evidence="11">The sequence shown here is derived from an EMBL/GenBank/DDBJ whole genome shotgun (WGS) entry which is preliminary data.</text>
</comment>
<dbReference type="GO" id="GO:0005524">
    <property type="term" value="F:ATP binding"/>
    <property type="evidence" value="ECO:0007669"/>
    <property type="project" value="UniProtKB-UniRule"/>
</dbReference>
<comment type="pathway">
    <text evidence="2 7 8">Cell wall biogenesis; peptidoglycan biosynthesis.</text>
</comment>
<dbReference type="InterPro" id="IPR004101">
    <property type="entry name" value="Mur_ligase_C"/>
</dbReference>
<comment type="subcellular location">
    <subcellularLocation>
        <location evidence="1 7 8">Cytoplasm</location>
    </subcellularLocation>
</comment>
<evidence type="ECO:0000256" key="2">
    <source>
        <dbReference type="ARBA" id="ARBA00004752"/>
    </source>
</evidence>
<feature type="binding site" evidence="7">
    <location>
        <begin position="110"/>
        <end position="116"/>
    </location>
    <ligand>
        <name>ATP</name>
        <dbReference type="ChEBI" id="CHEBI:30616"/>
    </ligand>
</feature>
<feature type="domain" description="Mur ligase central" evidence="10">
    <location>
        <begin position="108"/>
        <end position="285"/>
    </location>
</feature>
<proteinExistence type="inferred from homology"/>
<dbReference type="GO" id="GO:0005737">
    <property type="term" value="C:cytoplasm"/>
    <property type="evidence" value="ECO:0007669"/>
    <property type="project" value="UniProtKB-SubCell"/>
</dbReference>
<dbReference type="AlphaFoldDB" id="A0A170YE21"/>
<dbReference type="Pfam" id="PF21377">
    <property type="entry name" value="MurD_N"/>
    <property type="match status" value="1"/>
</dbReference>
<dbReference type="NCBIfam" id="TIGR01087">
    <property type="entry name" value="murD"/>
    <property type="match status" value="1"/>
</dbReference>
<keyword evidence="7 8" id="KW-0961">Cell wall biogenesis/degradation</keyword>
<dbReference type="HAMAP" id="MF_00639">
    <property type="entry name" value="MurD"/>
    <property type="match status" value="1"/>
</dbReference>
<dbReference type="GO" id="GO:0008360">
    <property type="term" value="P:regulation of cell shape"/>
    <property type="evidence" value="ECO:0007669"/>
    <property type="project" value="UniProtKB-KW"/>
</dbReference>
<evidence type="ECO:0000256" key="7">
    <source>
        <dbReference type="HAMAP-Rule" id="MF_00639"/>
    </source>
</evidence>
<evidence type="ECO:0000256" key="6">
    <source>
        <dbReference type="ARBA" id="ARBA00022840"/>
    </source>
</evidence>
<evidence type="ECO:0000256" key="1">
    <source>
        <dbReference type="ARBA" id="ARBA00004496"/>
    </source>
</evidence>
<comment type="catalytic activity">
    <reaction evidence="7 8">
        <text>UDP-N-acetyl-alpha-D-muramoyl-L-alanine + D-glutamate + ATP = UDP-N-acetyl-alpha-D-muramoyl-L-alanyl-D-glutamate + ADP + phosphate + H(+)</text>
        <dbReference type="Rhea" id="RHEA:16429"/>
        <dbReference type="ChEBI" id="CHEBI:15378"/>
        <dbReference type="ChEBI" id="CHEBI:29986"/>
        <dbReference type="ChEBI" id="CHEBI:30616"/>
        <dbReference type="ChEBI" id="CHEBI:43474"/>
        <dbReference type="ChEBI" id="CHEBI:83898"/>
        <dbReference type="ChEBI" id="CHEBI:83900"/>
        <dbReference type="ChEBI" id="CHEBI:456216"/>
        <dbReference type="EC" id="6.3.2.9"/>
    </reaction>
</comment>
<dbReference type="SUPFAM" id="SSF53623">
    <property type="entry name" value="MurD-like peptide ligases, catalytic domain"/>
    <property type="match status" value="1"/>
</dbReference>
<dbReference type="SUPFAM" id="SSF53244">
    <property type="entry name" value="MurD-like peptide ligases, peptide-binding domain"/>
    <property type="match status" value="1"/>
</dbReference>
<organism evidence="11 12">
    <name type="scientific">Paludibacter jiangxiensis</name>
    <dbReference type="NCBI Taxonomy" id="681398"/>
    <lineage>
        <taxon>Bacteria</taxon>
        <taxon>Pseudomonadati</taxon>
        <taxon>Bacteroidota</taxon>
        <taxon>Bacteroidia</taxon>
        <taxon>Bacteroidales</taxon>
        <taxon>Paludibacteraceae</taxon>
        <taxon>Paludibacter</taxon>
    </lineage>
</organism>
<dbReference type="GO" id="GO:0071555">
    <property type="term" value="P:cell wall organization"/>
    <property type="evidence" value="ECO:0007669"/>
    <property type="project" value="UniProtKB-KW"/>
</dbReference>
<dbReference type="InterPro" id="IPR036615">
    <property type="entry name" value="Mur_ligase_C_dom_sf"/>
</dbReference>
<dbReference type="STRING" id="681398.PJIAN_1315"/>
<gene>
    <name evidence="7" type="primary">murD</name>
    <name evidence="11" type="ORF">PJIAN_1315</name>
</gene>
<dbReference type="PANTHER" id="PTHR43692">
    <property type="entry name" value="UDP-N-ACETYLMURAMOYLALANINE--D-GLUTAMATE LIGASE"/>
    <property type="match status" value="1"/>
</dbReference>
<dbReference type="GO" id="GO:0009252">
    <property type="term" value="P:peptidoglycan biosynthetic process"/>
    <property type="evidence" value="ECO:0007669"/>
    <property type="project" value="UniProtKB-UniRule"/>
</dbReference>
<evidence type="ECO:0000256" key="3">
    <source>
        <dbReference type="ARBA" id="ARBA00022490"/>
    </source>
</evidence>
<sequence>MATKIVVLGAAESGIGAAVLAQKEGFEIFVSDFGNIKPEYKEMLEKYNIPWEEGKHTEEIVLAASEIIKSPGIPEKAPIIKKLREKGTSIISEIEFAKRYTNAKMICITGSNGKTTTTSLIYHTLKNAGLNVGLAGNIGKSLAWQVAECNYDCYVVELSSFQLDGMYDFKADVAILLNITPDHLDRYDYKFQNYIDSKFRIIQNQTAEDAFIYWNDDPIITAELEKRNIASNRLPFALEKKKDEKAYLEGSNIVFNINDPFSIPQGELAIQGIHNLYNTMAAGLAAKTINVKNEAIRQSFRNFQGVEHRLEYVATVRGVRYINDSKATNVNSCWYALQSMKTPVVLILGGTDKGNDYTEIEELVRQKAHTLIFMGLDNHKLHDFFDKMGKKTFDVQSMEAAIKTAYENSVKGDTVLLSPCCASFDLFQNYEDRGVQFKEHVRKL</sequence>
<protein>
    <recommendedName>
        <fullName evidence="7 8">UDP-N-acetylmuramoylalanine--D-glutamate ligase</fullName>
        <ecNumber evidence="7 8">6.3.2.9</ecNumber>
    </recommendedName>
    <alternativeName>
        <fullName evidence="7">D-glutamic acid-adding enzyme</fullName>
    </alternativeName>
    <alternativeName>
        <fullName evidence="7">UDP-N-acetylmuramoyl-L-alanyl-D-glutamate synthetase</fullName>
    </alternativeName>
</protein>
<dbReference type="Pfam" id="PF08245">
    <property type="entry name" value="Mur_ligase_M"/>
    <property type="match status" value="1"/>
</dbReference>
<evidence type="ECO:0000259" key="10">
    <source>
        <dbReference type="Pfam" id="PF08245"/>
    </source>
</evidence>
<dbReference type="GO" id="GO:0051301">
    <property type="term" value="P:cell division"/>
    <property type="evidence" value="ECO:0007669"/>
    <property type="project" value="UniProtKB-KW"/>
</dbReference>
<keyword evidence="12" id="KW-1185">Reference proteome</keyword>
<dbReference type="Gene3D" id="3.90.190.20">
    <property type="entry name" value="Mur ligase, C-terminal domain"/>
    <property type="match status" value="1"/>
</dbReference>